<sequence>MLSNRRRDTNLLAHSLKISTPSMKTIVQVQDDYDEFKKAEAIFIALNLSKHTRFYWTCISTLKEQVFWRKYFIDIAESTDEDKLQLLETMTGVLRNNKNVSQQVGSD</sequence>
<keyword evidence="2" id="KW-1185">Reference proteome</keyword>
<evidence type="ECO:0000313" key="2">
    <source>
        <dbReference type="Proteomes" id="UP000008694"/>
    </source>
</evidence>
<proteinExistence type="predicted"/>
<gene>
    <name evidence="1" type="ORF">ARALYDRAFT_910853</name>
</gene>
<reference evidence="2" key="1">
    <citation type="journal article" date="2011" name="Nat. Genet.">
        <title>The Arabidopsis lyrata genome sequence and the basis of rapid genome size change.</title>
        <authorList>
            <person name="Hu T.T."/>
            <person name="Pattyn P."/>
            <person name="Bakker E.G."/>
            <person name="Cao J."/>
            <person name="Cheng J.-F."/>
            <person name="Clark R.M."/>
            <person name="Fahlgren N."/>
            <person name="Fawcett J.A."/>
            <person name="Grimwood J."/>
            <person name="Gundlach H."/>
            <person name="Haberer G."/>
            <person name="Hollister J.D."/>
            <person name="Ossowski S."/>
            <person name="Ottilar R.P."/>
            <person name="Salamov A.A."/>
            <person name="Schneeberger K."/>
            <person name="Spannagl M."/>
            <person name="Wang X."/>
            <person name="Yang L."/>
            <person name="Nasrallah M.E."/>
            <person name="Bergelson J."/>
            <person name="Carrington J.C."/>
            <person name="Gaut B.S."/>
            <person name="Schmutz J."/>
            <person name="Mayer K.F.X."/>
            <person name="Van de Peer Y."/>
            <person name="Grigoriev I.V."/>
            <person name="Nordborg M."/>
            <person name="Weigel D."/>
            <person name="Guo Y.-L."/>
        </authorList>
    </citation>
    <scope>NUCLEOTIDE SEQUENCE [LARGE SCALE GENOMIC DNA]</scope>
    <source>
        <strain evidence="2">cv. MN47</strain>
    </source>
</reference>
<dbReference type="STRING" id="81972.D7M658"/>
<organism evidence="2">
    <name type="scientific">Arabidopsis lyrata subsp. lyrata</name>
    <name type="common">Lyre-leaved rock-cress</name>
    <dbReference type="NCBI Taxonomy" id="81972"/>
    <lineage>
        <taxon>Eukaryota</taxon>
        <taxon>Viridiplantae</taxon>
        <taxon>Streptophyta</taxon>
        <taxon>Embryophyta</taxon>
        <taxon>Tracheophyta</taxon>
        <taxon>Spermatophyta</taxon>
        <taxon>Magnoliopsida</taxon>
        <taxon>eudicotyledons</taxon>
        <taxon>Gunneridae</taxon>
        <taxon>Pentapetalae</taxon>
        <taxon>rosids</taxon>
        <taxon>malvids</taxon>
        <taxon>Brassicales</taxon>
        <taxon>Brassicaceae</taxon>
        <taxon>Camelineae</taxon>
        <taxon>Arabidopsis</taxon>
    </lineage>
</organism>
<dbReference type="HOGENOM" id="CLU_2253794_0_0_1"/>
<dbReference type="AlphaFoldDB" id="D7M658"/>
<dbReference type="EMBL" id="GL348718">
    <property type="protein sequence ID" value="EFH48535.1"/>
    <property type="molecule type" value="Genomic_DNA"/>
</dbReference>
<name>D7M658_ARALL</name>
<accession>D7M658</accession>
<protein>
    <submittedName>
        <fullName evidence="1">Uncharacterized protein</fullName>
    </submittedName>
</protein>
<dbReference type="Proteomes" id="UP000008694">
    <property type="component" value="Unassembled WGS sequence"/>
</dbReference>
<evidence type="ECO:0000313" key="1">
    <source>
        <dbReference type="EMBL" id="EFH48535.1"/>
    </source>
</evidence>
<dbReference type="Gramene" id="scaffold_602910.1">
    <property type="protein sequence ID" value="scaffold_602910.1"/>
    <property type="gene ID" value="scaffold_602910.1"/>
</dbReference>